<evidence type="ECO:0000256" key="12">
    <source>
        <dbReference type="ARBA" id="ARBA00049244"/>
    </source>
</evidence>
<dbReference type="GO" id="GO:0006261">
    <property type="term" value="P:DNA-templated DNA replication"/>
    <property type="evidence" value="ECO:0007669"/>
    <property type="project" value="TreeGrafter"/>
</dbReference>
<evidence type="ECO:0000256" key="7">
    <source>
        <dbReference type="ARBA" id="ARBA00022741"/>
    </source>
</evidence>
<dbReference type="NCBIfam" id="NF005846">
    <property type="entry name" value="PRK07764.1-6"/>
    <property type="match status" value="1"/>
</dbReference>
<accession>A0A7Y9RQ12</accession>
<dbReference type="InterPro" id="IPR022754">
    <property type="entry name" value="DNA_pol_III_gamma-3"/>
</dbReference>
<evidence type="ECO:0000313" key="18">
    <source>
        <dbReference type="Proteomes" id="UP000544110"/>
    </source>
</evidence>
<feature type="compositionally biased region" description="Basic and acidic residues" evidence="15">
    <location>
        <begin position="711"/>
        <end position="733"/>
    </location>
</feature>
<evidence type="ECO:0000256" key="9">
    <source>
        <dbReference type="ARBA" id="ARBA00022840"/>
    </source>
</evidence>
<dbReference type="EMBL" id="JACCAC010000001">
    <property type="protein sequence ID" value="NYG54427.1"/>
    <property type="molecule type" value="Genomic_DNA"/>
</dbReference>
<evidence type="ECO:0000256" key="8">
    <source>
        <dbReference type="ARBA" id="ARBA00022833"/>
    </source>
</evidence>
<feature type="region of interest" description="Disordered" evidence="15">
    <location>
        <begin position="607"/>
        <end position="741"/>
    </location>
</feature>
<feature type="compositionally biased region" description="Low complexity" evidence="15">
    <location>
        <begin position="607"/>
        <end position="631"/>
    </location>
</feature>
<keyword evidence="9 14" id="KW-0067">ATP-binding</keyword>
<dbReference type="AlphaFoldDB" id="A0A7Y9RQ12"/>
<evidence type="ECO:0000256" key="11">
    <source>
        <dbReference type="ARBA" id="ARBA00037724"/>
    </source>
</evidence>
<dbReference type="InterPro" id="IPR050238">
    <property type="entry name" value="DNA_Rep/Repair_Clamp_Loader"/>
</dbReference>
<evidence type="ECO:0000256" key="1">
    <source>
        <dbReference type="ARBA" id="ARBA00006360"/>
    </source>
</evidence>
<feature type="compositionally biased region" description="Low complexity" evidence="15">
    <location>
        <begin position="658"/>
        <end position="689"/>
    </location>
</feature>
<proteinExistence type="inferred from homology"/>
<gene>
    <name evidence="14" type="primary">dnaX</name>
    <name evidence="17" type="ORF">BJ989_000731</name>
</gene>
<dbReference type="Pfam" id="PF13177">
    <property type="entry name" value="DNA_pol3_delta2"/>
    <property type="match status" value="1"/>
</dbReference>
<keyword evidence="5 14" id="KW-0235">DNA replication</keyword>
<dbReference type="Gene3D" id="1.10.8.60">
    <property type="match status" value="1"/>
</dbReference>
<evidence type="ECO:0000256" key="3">
    <source>
        <dbReference type="ARBA" id="ARBA00022679"/>
    </source>
</evidence>
<comment type="caution">
    <text evidence="17">The sequence shown here is derived from an EMBL/GenBank/DDBJ whole genome shotgun (WGS) entry which is preliminary data.</text>
</comment>
<protein>
    <recommendedName>
        <fullName evidence="13 14">DNA polymerase III subunit gamma/tau</fullName>
        <ecNumber evidence="2 14">2.7.7.7</ecNumber>
    </recommendedName>
</protein>
<keyword evidence="8" id="KW-0862">Zinc</keyword>
<dbReference type="GO" id="GO:0003887">
    <property type="term" value="F:DNA-directed DNA polymerase activity"/>
    <property type="evidence" value="ECO:0007669"/>
    <property type="project" value="UniProtKB-KW"/>
</dbReference>
<dbReference type="InterPro" id="IPR008921">
    <property type="entry name" value="DNA_pol3_clamp-load_cplx_C"/>
</dbReference>
<dbReference type="GO" id="GO:0005524">
    <property type="term" value="F:ATP binding"/>
    <property type="evidence" value="ECO:0007669"/>
    <property type="project" value="UniProtKB-KW"/>
</dbReference>
<dbReference type="Gene3D" id="1.20.272.10">
    <property type="match status" value="1"/>
</dbReference>
<evidence type="ECO:0000256" key="5">
    <source>
        <dbReference type="ARBA" id="ARBA00022705"/>
    </source>
</evidence>
<evidence type="ECO:0000256" key="6">
    <source>
        <dbReference type="ARBA" id="ARBA00022723"/>
    </source>
</evidence>
<dbReference type="SUPFAM" id="SSF48019">
    <property type="entry name" value="post-AAA+ oligomerization domain-like"/>
    <property type="match status" value="1"/>
</dbReference>
<dbReference type="FunFam" id="3.40.50.300:FF:000014">
    <property type="entry name" value="DNA polymerase III subunit gamma/tau"/>
    <property type="match status" value="1"/>
</dbReference>
<evidence type="ECO:0000259" key="16">
    <source>
        <dbReference type="SMART" id="SM00382"/>
    </source>
</evidence>
<feature type="region of interest" description="Disordered" evidence="15">
    <location>
        <begin position="413"/>
        <end position="518"/>
    </location>
</feature>
<dbReference type="SMART" id="SM00382">
    <property type="entry name" value="AAA"/>
    <property type="match status" value="1"/>
</dbReference>
<dbReference type="RefSeq" id="WP_179517047.1">
    <property type="nucleotide sequence ID" value="NZ_JACCAC010000001.1"/>
</dbReference>
<keyword evidence="18" id="KW-1185">Reference proteome</keyword>
<feature type="compositionally biased region" description="Low complexity" evidence="15">
    <location>
        <begin position="446"/>
        <end position="518"/>
    </location>
</feature>
<evidence type="ECO:0000256" key="13">
    <source>
        <dbReference type="ARBA" id="ARBA00074577"/>
    </source>
</evidence>
<dbReference type="InterPro" id="IPR027417">
    <property type="entry name" value="P-loop_NTPase"/>
</dbReference>
<feature type="domain" description="AAA+ ATPase" evidence="16">
    <location>
        <begin position="38"/>
        <end position="182"/>
    </location>
</feature>
<evidence type="ECO:0000256" key="2">
    <source>
        <dbReference type="ARBA" id="ARBA00012417"/>
    </source>
</evidence>
<keyword evidence="4 14" id="KW-0548">Nucleotidyltransferase</keyword>
<dbReference type="Proteomes" id="UP000544110">
    <property type="component" value="Unassembled WGS sequence"/>
</dbReference>
<evidence type="ECO:0000313" key="17">
    <source>
        <dbReference type="EMBL" id="NYG54427.1"/>
    </source>
</evidence>
<dbReference type="FunFam" id="1.20.272.10:FF:000003">
    <property type="entry name" value="DNA polymerase III subunit gamma/tau"/>
    <property type="match status" value="1"/>
</dbReference>
<dbReference type="CDD" id="cd00009">
    <property type="entry name" value="AAA"/>
    <property type="match status" value="1"/>
</dbReference>
<dbReference type="EC" id="2.7.7.7" evidence="2 14"/>
<dbReference type="GO" id="GO:0046872">
    <property type="term" value="F:metal ion binding"/>
    <property type="evidence" value="ECO:0007669"/>
    <property type="project" value="UniProtKB-KW"/>
</dbReference>
<feature type="compositionally biased region" description="Low complexity" evidence="15">
    <location>
        <begin position="641"/>
        <end position="650"/>
    </location>
</feature>
<dbReference type="CDD" id="cd18137">
    <property type="entry name" value="HLD_clamp_pol_III_gamma_tau"/>
    <property type="match status" value="1"/>
</dbReference>
<dbReference type="NCBIfam" id="TIGR02397">
    <property type="entry name" value="dnaX_nterm"/>
    <property type="match status" value="1"/>
</dbReference>
<feature type="compositionally biased region" description="Pro residues" evidence="15">
    <location>
        <begin position="433"/>
        <end position="442"/>
    </location>
</feature>
<dbReference type="Pfam" id="PF12169">
    <property type="entry name" value="DNA_pol3_gamma3"/>
    <property type="match status" value="1"/>
</dbReference>
<evidence type="ECO:0000256" key="14">
    <source>
        <dbReference type="RuleBase" id="RU364063"/>
    </source>
</evidence>
<evidence type="ECO:0000256" key="15">
    <source>
        <dbReference type="SAM" id="MobiDB-lite"/>
    </source>
</evidence>
<dbReference type="GO" id="GO:0009360">
    <property type="term" value="C:DNA polymerase III complex"/>
    <property type="evidence" value="ECO:0007669"/>
    <property type="project" value="InterPro"/>
</dbReference>
<dbReference type="Pfam" id="PF22608">
    <property type="entry name" value="DNAX_ATPase_lid"/>
    <property type="match status" value="1"/>
</dbReference>
<dbReference type="InterPro" id="IPR012763">
    <property type="entry name" value="DNA_pol_III_sug/sutau_N"/>
</dbReference>
<keyword evidence="10 14" id="KW-0239">DNA-directed DNA polymerase</keyword>
<comment type="catalytic activity">
    <reaction evidence="12 14">
        <text>DNA(n) + a 2'-deoxyribonucleoside 5'-triphosphate = DNA(n+1) + diphosphate</text>
        <dbReference type="Rhea" id="RHEA:22508"/>
        <dbReference type="Rhea" id="RHEA-COMP:17339"/>
        <dbReference type="Rhea" id="RHEA-COMP:17340"/>
        <dbReference type="ChEBI" id="CHEBI:33019"/>
        <dbReference type="ChEBI" id="CHEBI:61560"/>
        <dbReference type="ChEBI" id="CHEBI:173112"/>
        <dbReference type="EC" id="2.7.7.7"/>
    </reaction>
</comment>
<sequence length="762" mass="77809">MESPLALYRRYRPETFAEVIGQDHVTTPLRAALANNRVNHAYLFSGPRGCGKTTSARILARALNCERAPVADPCGECDSCRDLARGGPGSIDVIEIDAASHGGVDDARDLREKAFFAPVRSRYKVYVIDEAHMVTTQGFNALLKLVEEPPPHLRFIFATTEPDKVIPTIRSRTHHYPFRLIPPRLLTTYLTDLCQREGVAIEPAALPLVVRAGGGSARDTLSVLDQLLGGAGPEGVTHQLATDLLGYTPDTLLDEVVEAFAAGDGAAVFGVVDKVVETGQDPRRFTEDLLRRLRDLVIVDAVPDAPATGLIDVSEDQGERLVAQAARFGGVELSRAADLVAAGLTEMRGATAPRLLLELVCARVLLPGADDTDDGVLARLDRLEKRLAIPGGAPAPAAPAAVAPAVPAAATRSEAPAAPVAPAAPPSSARPEPAAPAAPPPDRPSEGPVAPAAEAPAPSTPSAAPAAPAAAGAAAPAGAPTTTRPDSSSPTSTSSGPPAPSAPADEQPAAAGPAPAAPAGGLTLVDVRRLWPDIVEATKARRRVTWMHLTQHAQVVSVDAGSLVLGFDAAGPRDHFAAGGHAEIVRQAAIDVVGVDWRIEAITDPGVSPGAAAPAAAPAGGATGSSPAAAPAPAPTERDAPIAGDRGAPAAAPPAEPPGWATTAPGGTPVEPAAPATPATPAGEATAAPDRPSASAEGIAHARAGIQQTREAGRSAERDDDRAAADADAHPDDMDAETDGLAGAELLQRELGAQVIEEIPHR</sequence>
<dbReference type="PANTHER" id="PTHR11669">
    <property type="entry name" value="REPLICATION FACTOR C / DNA POLYMERASE III GAMMA-TAU SUBUNIT"/>
    <property type="match status" value="1"/>
</dbReference>
<comment type="subunit">
    <text evidence="14">DNA polymerase III contains a core (composed of alpha, epsilon and theta chains) that associates with a tau subunit. This core dimerizes to form the POLIII' complex. PolIII' associates with the gamma complex (composed of gamma, delta, delta', psi and chi chains) and with the beta chain to form the complete DNA polymerase III complex.</text>
</comment>
<organism evidence="17 18">
    <name type="scientific">Nocardioides perillae</name>
    <dbReference type="NCBI Taxonomy" id="1119534"/>
    <lineage>
        <taxon>Bacteria</taxon>
        <taxon>Bacillati</taxon>
        <taxon>Actinomycetota</taxon>
        <taxon>Actinomycetes</taxon>
        <taxon>Propionibacteriales</taxon>
        <taxon>Nocardioidaceae</taxon>
        <taxon>Nocardioides</taxon>
    </lineage>
</organism>
<name>A0A7Y9RQ12_9ACTN</name>
<dbReference type="SUPFAM" id="SSF52540">
    <property type="entry name" value="P-loop containing nucleoside triphosphate hydrolases"/>
    <property type="match status" value="1"/>
</dbReference>
<keyword evidence="3 14" id="KW-0808">Transferase</keyword>
<dbReference type="InterPro" id="IPR045085">
    <property type="entry name" value="HLD_clamp_pol_III_gamma_tau"/>
</dbReference>
<feature type="compositionally biased region" description="Low complexity" evidence="15">
    <location>
        <begin position="413"/>
        <end position="432"/>
    </location>
</feature>
<dbReference type="GO" id="GO:0003677">
    <property type="term" value="F:DNA binding"/>
    <property type="evidence" value="ECO:0007669"/>
    <property type="project" value="InterPro"/>
</dbReference>
<comment type="function">
    <text evidence="11 14">DNA polymerase III is a complex, multichain enzyme responsible for most of the replicative synthesis in bacteria. This DNA polymerase also exhibits 3' to 5' exonuclease activity.</text>
</comment>
<keyword evidence="7 14" id="KW-0547">Nucleotide-binding</keyword>
<dbReference type="PANTHER" id="PTHR11669:SF0">
    <property type="entry name" value="PROTEIN STICHEL-LIKE 2"/>
    <property type="match status" value="1"/>
</dbReference>
<reference evidence="17 18" key="1">
    <citation type="submission" date="2020-07" db="EMBL/GenBank/DDBJ databases">
        <title>Sequencing the genomes of 1000 actinobacteria strains.</title>
        <authorList>
            <person name="Klenk H.-P."/>
        </authorList>
    </citation>
    <scope>NUCLEOTIDE SEQUENCE [LARGE SCALE GENOMIC DNA]</scope>
    <source>
        <strain evidence="17 18">DSM 24552</strain>
    </source>
</reference>
<keyword evidence="6" id="KW-0479">Metal-binding</keyword>
<evidence type="ECO:0000256" key="10">
    <source>
        <dbReference type="ARBA" id="ARBA00022932"/>
    </source>
</evidence>
<dbReference type="Gene3D" id="3.40.50.300">
    <property type="entry name" value="P-loop containing nucleotide triphosphate hydrolases"/>
    <property type="match status" value="1"/>
</dbReference>
<evidence type="ECO:0000256" key="4">
    <source>
        <dbReference type="ARBA" id="ARBA00022695"/>
    </source>
</evidence>
<comment type="similarity">
    <text evidence="1 14">Belongs to the DnaX/STICHEL family.</text>
</comment>
<dbReference type="InterPro" id="IPR003593">
    <property type="entry name" value="AAA+_ATPase"/>
</dbReference>